<evidence type="ECO:0000313" key="20">
    <source>
        <dbReference type="EMBL" id="NKZ05499.1"/>
    </source>
</evidence>
<feature type="region of interest" description="Disordered" evidence="17">
    <location>
        <begin position="36"/>
        <end position="124"/>
    </location>
</feature>
<dbReference type="InterPro" id="IPR013661">
    <property type="entry name" value="Peptidase_M9_N_dom"/>
</dbReference>
<dbReference type="GO" id="GO:0006508">
    <property type="term" value="P:proteolysis"/>
    <property type="evidence" value="ECO:0007669"/>
    <property type="project" value="UniProtKB-KW"/>
</dbReference>
<dbReference type="EC" id="3.4.24.3" evidence="5"/>
<keyword evidence="11" id="KW-0862">Zinc</keyword>
<evidence type="ECO:0000256" key="16">
    <source>
        <dbReference type="PIRSR" id="PIRSR602169-1"/>
    </source>
</evidence>
<proteinExistence type="predicted"/>
<comment type="catalytic activity">
    <reaction evidence="1">
        <text>Digestion of native collagen in the triple helical region at Xaa-|-Gly bonds. With synthetic peptides, a preference is shown for Gly at P3 and P1', Pro and Ala at P2 and P2', and hydroxyproline, Ala or Arg at P3'.</text>
        <dbReference type="EC" id="3.4.24.3"/>
    </reaction>
</comment>
<protein>
    <recommendedName>
        <fullName evidence="5">microbial collagenase</fullName>
        <ecNumber evidence="5">3.4.24.3</ecNumber>
    </recommendedName>
</protein>
<keyword evidence="12" id="KW-0106">Calcium</keyword>
<feature type="signal peptide" evidence="18">
    <location>
        <begin position="1"/>
        <end position="42"/>
    </location>
</feature>
<dbReference type="CDD" id="cd00146">
    <property type="entry name" value="PKD"/>
    <property type="match status" value="1"/>
</dbReference>
<dbReference type="GO" id="GO:0005975">
    <property type="term" value="P:carbohydrate metabolic process"/>
    <property type="evidence" value="ECO:0007669"/>
    <property type="project" value="UniProtKB-ARBA"/>
</dbReference>
<dbReference type="Pfam" id="PF18911">
    <property type="entry name" value="PKD_4"/>
    <property type="match status" value="1"/>
</dbReference>
<dbReference type="AlphaFoldDB" id="A0A846YYB2"/>
<dbReference type="EMBL" id="JAAXPI010000022">
    <property type="protein sequence ID" value="NKZ05499.1"/>
    <property type="molecule type" value="Genomic_DNA"/>
</dbReference>
<evidence type="ECO:0000256" key="1">
    <source>
        <dbReference type="ARBA" id="ARBA00000424"/>
    </source>
</evidence>
<accession>A0A846YYB2</accession>
<dbReference type="Proteomes" id="UP000579250">
    <property type="component" value="Unassembled WGS sequence"/>
</dbReference>
<dbReference type="InterPro" id="IPR022409">
    <property type="entry name" value="PKD/Chitinase_dom"/>
</dbReference>
<keyword evidence="6" id="KW-0964">Secreted</keyword>
<comment type="cofactor">
    <cofactor evidence="2">
        <name>Ca(2+)</name>
        <dbReference type="ChEBI" id="CHEBI:29108"/>
    </cofactor>
</comment>
<keyword evidence="9 18" id="KW-0732">Signal</keyword>
<sequence length="861" mass="92461">MGMSPKETPVRNRRRSVRCLQASAALLLGISFLVSPASPANAAPKPPPVSTPDDRAPHVQKSPLPAKDRPPLSAEKDALKSSPEQPKKSAEHKRPSMKSTAKAKKNAPKATAKAAACSPSDFTSRSGSALVQQVKSSTTDCVNSLFSLTGGDAYYAFRESQMVTIAYALRDNAVYYPGDNSTSTAQLVLYLRAGYYVQWYNSSTVGTYGQSLKTAIQSGLDAYFGSSKSSTVSDANGEVLAEAVTLIDSAQENARYLYVVKRLLNGYNSSYDASWWMLNAVNNVYTVLFRGHQVPEFVSAVQSDPSVLDALNSFAAGHLGLLGTDRSYLASNAGREMARFLQHAPLQAKVRPLAKGLLGQSSMTGKTAPLWVGIAEMTDSYDKANCSYYNTCNLQQRLAQNVLTINHTCSSSIKIRAQDMTAAQLSDSCASLMNQDAYFHSLVKDGNKPVANDNNTTIEVCVFDSSTDYQTYAGAMFGIDTNNGGMYLEGDPAAAGNQPRFIAYEAEWVRPTFQIWNLNHEYTHYLDGRFDMYGDFNAGITTPTIWWIEGFAEYVSYSYRKVNDDSAIAEAAKGTYALSTLWDTTYSNDTTRIYYWGYLAVRYMFEKHPGDLATVLGYYRAGNWNAARSFLTGTIGSRYDSDWRTWLAACASGACAEGGGGGGNQAPTAKFSHSANGLAVNFTDQSTDSDGTIASRSWDFGDGTTSTSANPSHTYGADGTYSVSLTVTDNSGATATSTQQISVSAGGGGGGGTECTGSDTRQLGQNCLRSNLSGGQGDLSYLYIYIPSGTRSLTITSSGGTGDADLYYNASSWATSTSYTQRSTNAGNGESLTISNPPAGYNYISLYGKDAFSGVTVKTEY</sequence>
<evidence type="ECO:0000256" key="5">
    <source>
        <dbReference type="ARBA" id="ARBA00012653"/>
    </source>
</evidence>
<dbReference type="Pfam" id="PF04151">
    <property type="entry name" value="PPC"/>
    <property type="match status" value="1"/>
</dbReference>
<dbReference type="SUPFAM" id="SSF49299">
    <property type="entry name" value="PKD domain"/>
    <property type="match status" value="1"/>
</dbReference>
<comment type="caution">
    <text evidence="20">The sequence shown here is derived from an EMBL/GenBank/DDBJ whole genome shotgun (WGS) entry which is preliminary data.</text>
</comment>
<evidence type="ECO:0000256" key="15">
    <source>
        <dbReference type="ARBA" id="ARBA00023145"/>
    </source>
</evidence>
<evidence type="ECO:0000256" key="4">
    <source>
        <dbReference type="ARBA" id="ARBA00004613"/>
    </source>
</evidence>
<dbReference type="GO" id="GO:0005576">
    <property type="term" value="C:extracellular region"/>
    <property type="evidence" value="ECO:0007669"/>
    <property type="project" value="UniProtKB-SubCell"/>
</dbReference>
<dbReference type="Pfam" id="PF08453">
    <property type="entry name" value="Peptidase_M9_N"/>
    <property type="match status" value="1"/>
</dbReference>
<dbReference type="Gene3D" id="2.60.40.10">
    <property type="entry name" value="Immunoglobulins"/>
    <property type="match status" value="1"/>
</dbReference>
<dbReference type="Gene3D" id="2.60.120.380">
    <property type="match status" value="1"/>
</dbReference>
<evidence type="ECO:0000256" key="13">
    <source>
        <dbReference type="ARBA" id="ARBA00023026"/>
    </source>
</evidence>
<dbReference type="SMART" id="SM00089">
    <property type="entry name" value="PKD"/>
    <property type="match status" value="1"/>
</dbReference>
<feature type="active site" evidence="16">
    <location>
        <position position="521"/>
    </location>
</feature>
<comment type="cofactor">
    <cofactor evidence="3">
        <name>Zn(2+)</name>
        <dbReference type="ChEBI" id="CHEBI:29105"/>
    </cofactor>
</comment>
<evidence type="ECO:0000259" key="19">
    <source>
        <dbReference type="PROSITE" id="PS50093"/>
    </source>
</evidence>
<evidence type="ECO:0000256" key="8">
    <source>
        <dbReference type="ARBA" id="ARBA00022723"/>
    </source>
</evidence>
<keyword evidence="8" id="KW-0479">Metal-binding</keyword>
<comment type="subcellular location">
    <subcellularLocation>
        <location evidence="4">Secreted</location>
    </subcellularLocation>
</comment>
<feature type="domain" description="PKD" evidence="19">
    <location>
        <begin position="663"/>
        <end position="750"/>
    </location>
</feature>
<dbReference type="GO" id="GO:0004222">
    <property type="term" value="F:metalloendopeptidase activity"/>
    <property type="evidence" value="ECO:0007669"/>
    <property type="project" value="UniProtKB-EC"/>
</dbReference>
<evidence type="ECO:0000256" key="11">
    <source>
        <dbReference type="ARBA" id="ARBA00022833"/>
    </source>
</evidence>
<dbReference type="InterPro" id="IPR007280">
    <property type="entry name" value="Peptidase_C_arc/bac"/>
</dbReference>
<dbReference type="PRINTS" id="PR00931">
    <property type="entry name" value="MICOLLPTASE"/>
</dbReference>
<evidence type="ECO:0000256" key="7">
    <source>
        <dbReference type="ARBA" id="ARBA00022670"/>
    </source>
</evidence>
<dbReference type="InterPro" id="IPR013783">
    <property type="entry name" value="Ig-like_fold"/>
</dbReference>
<keyword evidence="15" id="KW-0865">Zymogen</keyword>
<feature type="chain" id="PRO_5032746259" description="microbial collagenase" evidence="18">
    <location>
        <begin position="43"/>
        <end position="861"/>
    </location>
</feature>
<feature type="compositionally biased region" description="Basic and acidic residues" evidence="17">
    <location>
        <begin position="66"/>
        <end position="94"/>
    </location>
</feature>
<evidence type="ECO:0000256" key="10">
    <source>
        <dbReference type="ARBA" id="ARBA00022801"/>
    </source>
</evidence>
<keyword evidence="7" id="KW-0645">Protease</keyword>
<gene>
    <name evidence="20" type="ORF">HGB48_17365</name>
</gene>
<evidence type="ECO:0000256" key="18">
    <source>
        <dbReference type="SAM" id="SignalP"/>
    </source>
</evidence>
<evidence type="ECO:0000256" key="12">
    <source>
        <dbReference type="ARBA" id="ARBA00022837"/>
    </source>
</evidence>
<dbReference type="Gene3D" id="3.40.30.160">
    <property type="entry name" value="Collagenase ColT, N-terminal domain"/>
    <property type="match status" value="1"/>
</dbReference>
<dbReference type="Pfam" id="PF01752">
    <property type="entry name" value="Peptidase_M9"/>
    <property type="match status" value="1"/>
</dbReference>
<dbReference type="InterPro" id="IPR002169">
    <property type="entry name" value="Peptidase_M9A/M9B"/>
</dbReference>
<keyword evidence="21" id="KW-1185">Reference proteome</keyword>
<reference evidence="20 21" key="1">
    <citation type="submission" date="2020-04" db="EMBL/GenBank/DDBJ databases">
        <title>MicrobeNet Type strains.</title>
        <authorList>
            <person name="Nicholson A.C."/>
        </authorList>
    </citation>
    <scope>NUCLEOTIDE SEQUENCE [LARGE SCALE GENOMIC DNA]</scope>
    <source>
        <strain evidence="20 21">ATCC BAA-277</strain>
    </source>
</reference>
<dbReference type="PANTHER" id="PTHR13062">
    <property type="entry name" value="COLLAGENASE"/>
    <property type="match status" value="1"/>
</dbReference>
<dbReference type="PROSITE" id="PS50093">
    <property type="entry name" value="PKD"/>
    <property type="match status" value="1"/>
</dbReference>
<keyword evidence="14" id="KW-0482">Metalloprotease</keyword>
<evidence type="ECO:0000256" key="17">
    <source>
        <dbReference type="SAM" id="MobiDB-lite"/>
    </source>
</evidence>
<name>A0A846YYB2_9ACTN</name>
<evidence type="ECO:0000256" key="6">
    <source>
        <dbReference type="ARBA" id="ARBA00022525"/>
    </source>
</evidence>
<evidence type="ECO:0000256" key="9">
    <source>
        <dbReference type="ARBA" id="ARBA00022729"/>
    </source>
</evidence>
<evidence type="ECO:0000256" key="2">
    <source>
        <dbReference type="ARBA" id="ARBA00001913"/>
    </source>
</evidence>
<dbReference type="InterPro" id="IPR035986">
    <property type="entry name" value="PKD_dom_sf"/>
</dbReference>
<evidence type="ECO:0000256" key="3">
    <source>
        <dbReference type="ARBA" id="ARBA00001947"/>
    </source>
</evidence>
<keyword evidence="13" id="KW-0843">Virulence</keyword>
<evidence type="ECO:0000256" key="14">
    <source>
        <dbReference type="ARBA" id="ARBA00023049"/>
    </source>
</evidence>
<dbReference type="PANTHER" id="PTHR13062:SF9">
    <property type="entry name" value="MICROBIAL COLLAGENASE"/>
    <property type="match status" value="1"/>
</dbReference>
<keyword evidence="10" id="KW-0378">Hydrolase</keyword>
<organism evidence="20 21">
    <name type="scientific">Actinomadura latina</name>
    <dbReference type="NCBI Taxonomy" id="163603"/>
    <lineage>
        <taxon>Bacteria</taxon>
        <taxon>Bacillati</taxon>
        <taxon>Actinomycetota</taxon>
        <taxon>Actinomycetes</taxon>
        <taxon>Streptosporangiales</taxon>
        <taxon>Thermomonosporaceae</taxon>
        <taxon>Actinomadura</taxon>
    </lineage>
</organism>
<dbReference type="InterPro" id="IPR000601">
    <property type="entry name" value="PKD_dom"/>
</dbReference>
<evidence type="ECO:0000313" key="21">
    <source>
        <dbReference type="Proteomes" id="UP000579250"/>
    </source>
</evidence>
<dbReference type="GO" id="GO:0008270">
    <property type="term" value="F:zinc ion binding"/>
    <property type="evidence" value="ECO:0007669"/>
    <property type="project" value="InterPro"/>
</dbReference>
<dbReference type="Gene3D" id="1.10.390.20">
    <property type="match status" value="1"/>
</dbReference>